<feature type="region of interest" description="Disordered" evidence="1">
    <location>
        <begin position="67"/>
        <end position="108"/>
    </location>
</feature>
<dbReference type="Proteomes" id="UP001491310">
    <property type="component" value="Unassembled WGS sequence"/>
</dbReference>
<reference evidence="2 3" key="1">
    <citation type="journal article" date="2024" name="Nat. Commun.">
        <title>Phylogenomics reveals the evolutionary origins of lichenization in chlorophyte algae.</title>
        <authorList>
            <person name="Puginier C."/>
            <person name="Libourel C."/>
            <person name="Otte J."/>
            <person name="Skaloud P."/>
            <person name="Haon M."/>
            <person name="Grisel S."/>
            <person name="Petersen M."/>
            <person name="Berrin J.G."/>
            <person name="Delaux P.M."/>
            <person name="Dal Grande F."/>
            <person name="Keller J."/>
        </authorList>
    </citation>
    <scope>NUCLEOTIDE SEQUENCE [LARGE SCALE GENOMIC DNA]</scope>
    <source>
        <strain evidence="2 3">SAG 216-7</strain>
    </source>
</reference>
<keyword evidence="3" id="KW-1185">Reference proteome</keyword>
<dbReference type="EMBL" id="JALJOT010000017">
    <property type="protein sequence ID" value="KAK9901530.1"/>
    <property type="molecule type" value="Genomic_DNA"/>
</dbReference>
<accession>A0ABR2YBD3</accession>
<organism evidence="2 3">
    <name type="scientific">Coccomyxa subellipsoidea</name>
    <dbReference type="NCBI Taxonomy" id="248742"/>
    <lineage>
        <taxon>Eukaryota</taxon>
        <taxon>Viridiplantae</taxon>
        <taxon>Chlorophyta</taxon>
        <taxon>core chlorophytes</taxon>
        <taxon>Trebouxiophyceae</taxon>
        <taxon>Trebouxiophyceae incertae sedis</taxon>
        <taxon>Coccomyxaceae</taxon>
        <taxon>Coccomyxa</taxon>
    </lineage>
</organism>
<gene>
    <name evidence="2" type="ORF">WJX75_000812</name>
</gene>
<evidence type="ECO:0000256" key="1">
    <source>
        <dbReference type="SAM" id="MobiDB-lite"/>
    </source>
</evidence>
<proteinExistence type="predicted"/>
<comment type="caution">
    <text evidence="2">The sequence shown here is derived from an EMBL/GenBank/DDBJ whole genome shotgun (WGS) entry which is preliminary data.</text>
</comment>
<name>A0ABR2YBD3_9CHLO</name>
<evidence type="ECO:0000313" key="3">
    <source>
        <dbReference type="Proteomes" id="UP001491310"/>
    </source>
</evidence>
<protein>
    <submittedName>
        <fullName evidence="2">Uncharacterized protein</fullName>
    </submittedName>
</protein>
<evidence type="ECO:0000313" key="2">
    <source>
        <dbReference type="EMBL" id="KAK9901530.1"/>
    </source>
</evidence>
<sequence length="373" mass="39662">MQDKNTRQYQSKLKRSQDQQDLLDVMEGLTLATPALHYVPTDSAAARQGDADGYIASDVHLHQDRDLIPGAPQTGREGHQMEPGSFQAPEKSARDAAASHFSKPSKQVAAEQMLPVKWQGEFPATATSVAIPRASQPSDAPPESLEPAQSLQHQNFRITRIAGARSISAVQDTAALDLSNVGSGISPGSSSSGQGASQHHLMESLLLGGLSDSAACSIPWRTKRKAVCLEPAQSCIPHAQVRALAEKCTAAPLPDNWETGGLIGRSVGFMLLEDFDAGGQTISCGIKTGRVLEHVSDGHLEDVCSSATCTLQHSFHFVRLSKSEVTQQAGSSYSLKSVEPPDFADADEGCTHGSAPRQQPSSCAAHRNLDINL</sequence>